<evidence type="ECO:0000256" key="1">
    <source>
        <dbReference type="ARBA" id="ARBA00004651"/>
    </source>
</evidence>
<evidence type="ECO:0000256" key="5">
    <source>
        <dbReference type="ARBA" id="ARBA00022692"/>
    </source>
</evidence>
<dbReference type="Pfam" id="PF03547">
    <property type="entry name" value="Mem_trans"/>
    <property type="match status" value="1"/>
</dbReference>
<keyword evidence="7 8" id="KW-0472">Membrane</keyword>
<sequence>MFSLSMAIIPIFLLLMAGALCQRLRFPMEGFWSGVDKLTYWLLFPALLFYKTSQIDFSNPLLSQYALILLCALVITAIFTFVSAWFVKATAPTASSMLQAGVRFNTFIVLALAGSLYGNDGLIYAALGASVLIPSVNVFLVVSMVLMHGKPSKSDRGNALYPSLPKLLSGALIRNPLIISIVLGSGLNLLGLTPIPVLSEMAELLSKAALPMVLLAVGASVRLEAIRSVGIFFVLSTIARFVVFPLSIGLMCWWLGITGLPALVAVLFGVVPTATSAYALARQLGGDAERMAAFITLQTILCVVTLPVSVWLSQMAFN</sequence>
<feature type="transmembrane region" description="Helical" evidence="8">
    <location>
        <begin position="167"/>
        <end position="192"/>
    </location>
</feature>
<evidence type="ECO:0000313" key="9">
    <source>
        <dbReference type="EMBL" id="MEL0611899.1"/>
    </source>
</evidence>
<comment type="caution">
    <text evidence="9">The sequence shown here is derived from an EMBL/GenBank/DDBJ whole genome shotgun (WGS) entry which is preliminary data.</text>
</comment>
<name>A0ABU9G0A3_9GAMM</name>
<keyword evidence="5 8" id="KW-0812">Transmembrane</keyword>
<gene>
    <name evidence="9" type="ORF">V6242_01975</name>
</gene>
<dbReference type="PANTHER" id="PTHR36838:SF4">
    <property type="entry name" value="AUXIN EFFLUX CARRIER FAMILY PROTEIN"/>
    <property type="match status" value="1"/>
</dbReference>
<keyword evidence="4" id="KW-1003">Cell membrane</keyword>
<evidence type="ECO:0000256" key="4">
    <source>
        <dbReference type="ARBA" id="ARBA00022475"/>
    </source>
</evidence>
<feature type="transmembrane region" description="Helical" evidence="8">
    <location>
        <begin position="230"/>
        <end position="256"/>
    </location>
</feature>
<evidence type="ECO:0000313" key="10">
    <source>
        <dbReference type="Proteomes" id="UP001379949"/>
    </source>
</evidence>
<dbReference type="InterPro" id="IPR038770">
    <property type="entry name" value="Na+/solute_symporter_sf"/>
</dbReference>
<evidence type="ECO:0000256" key="8">
    <source>
        <dbReference type="SAM" id="Phobius"/>
    </source>
</evidence>
<evidence type="ECO:0000256" key="3">
    <source>
        <dbReference type="ARBA" id="ARBA00022448"/>
    </source>
</evidence>
<feature type="transmembrane region" description="Helical" evidence="8">
    <location>
        <begin position="293"/>
        <end position="312"/>
    </location>
</feature>
<organism evidence="9 10">
    <name type="scientific">Marinomonas arenicola</name>
    <dbReference type="NCBI Taxonomy" id="569601"/>
    <lineage>
        <taxon>Bacteria</taxon>
        <taxon>Pseudomonadati</taxon>
        <taxon>Pseudomonadota</taxon>
        <taxon>Gammaproteobacteria</taxon>
        <taxon>Oceanospirillales</taxon>
        <taxon>Oceanospirillaceae</taxon>
        <taxon>Marinomonas</taxon>
    </lineage>
</organism>
<dbReference type="PANTHER" id="PTHR36838">
    <property type="entry name" value="AUXIN EFFLUX CARRIER FAMILY PROTEIN"/>
    <property type="match status" value="1"/>
</dbReference>
<evidence type="ECO:0000256" key="6">
    <source>
        <dbReference type="ARBA" id="ARBA00022989"/>
    </source>
</evidence>
<protein>
    <submittedName>
        <fullName evidence="9">AEC family transporter</fullName>
    </submittedName>
</protein>
<accession>A0ABU9G0A3</accession>
<dbReference type="InterPro" id="IPR004776">
    <property type="entry name" value="Mem_transp_PIN-like"/>
</dbReference>
<comment type="subcellular location">
    <subcellularLocation>
        <location evidence="1">Cell membrane</location>
        <topology evidence="1">Multi-pass membrane protein</topology>
    </subcellularLocation>
</comment>
<feature type="transmembrane region" description="Helical" evidence="8">
    <location>
        <begin position="62"/>
        <end position="87"/>
    </location>
</feature>
<keyword evidence="6 8" id="KW-1133">Transmembrane helix</keyword>
<reference evidence="9 10" key="1">
    <citation type="submission" date="2024-02" db="EMBL/GenBank/DDBJ databases">
        <title>Bacteria isolated from the canopy kelp, Nereocystis luetkeana.</title>
        <authorList>
            <person name="Pfister C.A."/>
            <person name="Younker I.T."/>
            <person name="Light S.H."/>
        </authorList>
    </citation>
    <scope>NUCLEOTIDE SEQUENCE [LARGE SCALE GENOMIC DNA]</scope>
    <source>
        <strain evidence="9 10">TI.4.07</strain>
    </source>
</reference>
<feature type="transmembrane region" description="Helical" evidence="8">
    <location>
        <begin position="122"/>
        <end position="146"/>
    </location>
</feature>
<evidence type="ECO:0000256" key="7">
    <source>
        <dbReference type="ARBA" id="ARBA00023136"/>
    </source>
</evidence>
<keyword evidence="10" id="KW-1185">Reference proteome</keyword>
<proteinExistence type="inferred from homology"/>
<keyword evidence="3" id="KW-0813">Transport</keyword>
<dbReference type="RefSeq" id="WP_341562419.1">
    <property type="nucleotide sequence ID" value="NZ_JBAKAQ010000001.1"/>
</dbReference>
<evidence type="ECO:0000256" key="2">
    <source>
        <dbReference type="ARBA" id="ARBA00010145"/>
    </source>
</evidence>
<dbReference type="Gene3D" id="1.20.1530.20">
    <property type="match status" value="1"/>
</dbReference>
<dbReference type="Proteomes" id="UP001379949">
    <property type="component" value="Unassembled WGS sequence"/>
</dbReference>
<comment type="similarity">
    <text evidence="2">Belongs to the auxin efflux carrier (TC 2.A.69) family.</text>
</comment>
<feature type="transmembrane region" description="Helical" evidence="8">
    <location>
        <begin position="31"/>
        <end position="50"/>
    </location>
</feature>
<dbReference type="EMBL" id="JBAKAR010000001">
    <property type="protein sequence ID" value="MEL0611899.1"/>
    <property type="molecule type" value="Genomic_DNA"/>
</dbReference>